<evidence type="ECO:0000313" key="1">
    <source>
        <dbReference type="EMBL" id="KYN35525.1"/>
    </source>
</evidence>
<reference evidence="1 2" key="1">
    <citation type="submission" date="2016-03" db="EMBL/GenBank/DDBJ databases">
        <title>Trachymyrmex septentrionalis WGS genome.</title>
        <authorList>
            <person name="Nygaard S."/>
            <person name="Hu H."/>
            <person name="Boomsma J."/>
            <person name="Zhang G."/>
        </authorList>
    </citation>
    <scope>NUCLEOTIDE SEQUENCE [LARGE SCALE GENOMIC DNA]</scope>
    <source>
        <strain evidence="1">Tsep2-gDNA-1</strain>
        <tissue evidence="1">Whole body</tissue>
    </source>
</reference>
<keyword evidence="2" id="KW-1185">Reference proteome</keyword>
<dbReference type="Proteomes" id="UP000078541">
    <property type="component" value="Unassembled WGS sequence"/>
</dbReference>
<dbReference type="AlphaFoldDB" id="A0A195F4L6"/>
<protein>
    <submittedName>
        <fullName evidence="1">Uncharacterized protein</fullName>
    </submittedName>
</protein>
<gene>
    <name evidence="1" type="ORF">ALC56_10082</name>
</gene>
<evidence type="ECO:0000313" key="2">
    <source>
        <dbReference type="Proteomes" id="UP000078541"/>
    </source>
</evidence>
<accession>A0A195F4L6</accession>
<name>A0A195F4L6_9HYME</name>
<sequence>MHPIIQQYSAKPSRIHPRESWARPLLADLSQIAEAYSIIRVHPCILCRKSNARTGVCGLEKGIRRWRSNDLDTLPVRDSAMNSQTVASSVIPHVSKSVSNFECLATLAKSESNWFSSHNVSLARRVISFDTSISRVIPLFIQRDDANIDGSSDRGVAQYGRPGVGIAMAILLAAS</sequence>
<proteinExistence type="predicted"/>
<dbReference type="EMBL" id="KQ981805">
    <property type="protein sequence ID" value="KYN35525.1"/>
    <property type="molecule type" value="Genomic_DNA"/>
</dbReference>
<organism evidence="1 2">
    <name type="scientific">Trachymyrmex septentrionalis</name>
    <dbReference type="NCBI Taxonomy" id="34720"/>
    <lineage>
        <taxon>Eukaryota</taxon>
        <taxon>Metazoa</taxon>
        <taxon>Ecdysozoa</taxon>
        <taxon>Arthropoda</taxon>
        <taxon>Hexapoda</taxon>
        <taxon>Insecta</taxon>
        <taxon>Pterygota</taxon>
        <taxon>Neoptera</taxon>
        <taxon>Endopterygota</taxon>
        <taxon>Hymenoptera</taxon>
        <taxon>Apocrita</taxon>
        <taxon>Aculeata</taxon>
        <taxon>Formicoidea</taxon>
        <taxon>Formicidae</taxon>
        <taxon>Myrmicinae</taxon>
        <taxon>Trachymyrmex</taxon>
    </lineage>
</organism>